<feature type="region of interest" description="Disordered" evidence="1">
    <location>
        <begin position="99"/>
        <end position="121"/>
    </location>
</feature>
<name>A0A8K0TA35_9PEZI</name>
<dbReference type="Proteomes" id="UP000813385">
    <property type="component" value="Unassembled WGS sequence"/>
</dbReference>
<protein>
    <submittedName>
        <fullName evidence="2">Uncharacterized protein</fullName>
    </submittedName>
</protein>
<dbReference type="AlphaFoldDB" id="A0A8K0TA35"/>
<dbReference type="EMBL" id="JAGPXD010000006">
    <property type="protein sequence ID" value="KAH7350220.1"/>
    <property type="molecule type" value="Genomic_DNA"/>
</dbReference>
<proteinExistence type="predicted"/>
<evidence type="ECO:0000313" key="2">
    <source>
        <dbReference type="EMBL" id="KAH7350220.1"/>
    </source>
</evidence>
<reference evidence="2" key="1">
    <citation type="journal article" date="2021" name="Nat. Commun.">
        <title>Genetic determinants of endophytism in the Arabidopsis root mycobiome.</title>
        <authorList>
            <person name="Mesny F."/>
            <person name="Miyauchi S."/>
            <person name="Thiergart T."/>
            <person name="Pickel B."/>
            <person name="Atanasova L."/>
            <person name="Karlsson M."/>
            <person name="Huettel B."/>
            <person name="Barry K.W."/>
            <person name="Haridas S."/>
            <person name="Chen C."/>
            <person name="Bauer D."/>
            <person name="Andreopoulos W."/>
            <person name="Pangilinan J."/>
            <person name="LaButti K."/>
            <person name="Riley R."/>
            <person name="Lipzen A."/>
            <person name="Clum A."/>
            <person name="Drula E."/>
            <person name="Henrissat B."/>
            <person name="Kohler A."/>
            <person name="Grigoriev I.V."/>
            <person name="Martin F.M."/>
            <person name="Hacquard S."/>
        </authorList>
    </citation>
    <scope>NUCLEOTIDE SEQUENCE</scope>
    <source>
        <strain evidence="2">MPI-CAGE-AT-0016</strain>
    </source>
</reference>
<accession>A0A8K0TA35</accession>
<evidence type="ECO:0000256" key="1">
    <source>
        <dbReference type="SAM" id="MobiDB-lite"/>
    </source>
</evidence>
<evidence type="ECO:0000313" key="3">
    <source>
        <dbReference type="Proteomes" id="UP000813385"/>
    </source>
</evidence>
<comment type="caution">
    <text evidence="2">The sequence shown here is derived from an EMBL/GenBank/DDBJ whole genome shotgun (WGS) entry which is preliminary data.</text>
</comment>
<sequence>MAGAWHLRRPAYTPASDFGADEVSCLRETGDMRLEEKVRVGLKLFGNRLWPARSRQTAPPPLAQSVTIQGGLGGRASRGLGPDEIDRLVTGLRTSFGLSLPPDVQEEGARPRVNHRGGDGRLGRDSDGCRGTCPGLGVCCPSLDHEVSGGKRARRLCRRQANCRAMTCLQPGGWGGLPAGRPLSSPVYSSSSEELRASPSTRSHFVRRRGRSPNAKCAIISTSSRCLCDTSLGRKGVVLKCEIQ</sequence>
<gene>
    <name evidence="2" type="ORF">B0T11DRAFT_139140</name>
</gene>
<organism evidence="2 3">
    <name type="scientific">Plectosphaerella cucumerina</name>
    <dbReference type="NCBI Taxonomy" id="40658"/>
    <lineage>
        <taxon>Eukaryota</taxon>
        <taxon>Fungi</taxon>
        <taxon>Dikarya</taxon>
        <taxon>Ascomycota</taxon>
        <taxon>Pezizomycotina</taxon>
        <taxon>Sordariomycetes</taxon>
        <taxon>Hypocreomycetidae</taxon>
        <taxon>Glomerellales</taxon>
        <taxon>Plectosphaerellaceae</taxon>
        <taxon>Plectosphaerella</taxon>
    </lineage>
</organism>
<keyword evidence="3" id="KW-1185">Reference proteome</keyword>